<sequence length="496" mass="55441">MDLALLEEKLSSYGGSGYYLFESFIIKILQAEATSRGQTLIYHSGNNIAAYDAVAPEGFGDIPGPVAIEIVRSLSPNRIAKELQRHISLSQDGASSLLLISIGSYPVDAKALIAKNFPSAKNIVLWGQNEIQALINRHPQVSAEVADNLFSNRFRVALEGKYEDWKEQRKTVISAIRENYMSGRFSMLLGAGVSSSAGLPDWDTLLNSLFVSMLTEDGVGGKNADPDQISSIVKRLRQIDGPSALMLARYIRKGIAADSQSEQGKFIKAVTEQLYGLRNKKYSISSPLIKSIANLCAPSRTGAKVKSVLTYNFDDLLEREIKARGLSYRSIFEEVDLASPEELPIYHVHGFLPENRDEYQNINKATLVFSEEGYHQIYREAYHWSNLIQLNSLKETSCLMVGLSLTDPNLRRLLEISAKSIDKPKHFAFMKRITYESFSTEGEKPAVRAPSGLVKRFLDRHHKLNEGVLRELGVNIIWYEQYEEIPTLLQSISKGV</sequence>
<evidence type="ECO:0000313" key="2">
    <source>
        <dbReference type="Proteomes" id="UP000824366"/>
    </source>
</evidence>
<dbReference type="SUPFAM" id="SSF52467">
    <property type="entry name" value="DHS-like NAD/FAD-binding domain"/>
    <property type="match status" value="1"/>
</dbReference>
<protein>
    <recommendedName>
        <fullName evidence="3">SIR2-like domain-containing protein</fullName>
    </recommendedName>
</protein>
<gene>
    <name evidence="1" type="ORF">MIZ03_3401</name>
</gene>
<name>A0ABM7MQC5_9BURK</name>
<evidence type="ECO:0000313" key="1">
    <source>
        <dbReference type="EMBL" id="BCO28495.1"/>
    </source>
</evidence>
<dbReference type="Gene3D" id="3.40.50.1220">
    <property type="entry name" value="TPP-binding domain"/>
    <property type="match status" value="1"/>
</dbReference>
<dbReference type="Pfam" id="PF13289">
    <property type="entry name" value="SIR2_2"/>
    <property type="match status" value="1"/>
</dbReference>
<dbReference type="RefSeq" id="WP_223904441.1">
    <property type="nucleotide sequence ID" value="NZ_AP024238.1"/>
</dbReference>
<evidence type="ECO:0008006" key="3">
    <source>
        <dbReference type="Google" id="ProtNLM"/>
    </source>
</evidence>
<dbReference type="EMBL" id="AP024238">
    <property type="protein sequence ID" value="BCO28495.1"/>
    <property type="molecule type" value="Genomic_DNA"/>
</dbReference>
<keyword evidence="2" id="KW-1185">Reference proteome</keyword>
<dbReference type="InterPro" id="IPR029035">
    <property type="entry name" value="DHS-like_NAD/FAD-binding_dom"/>
</dbReference>
<proteinExistence type="predicted"/>
<organism evidence="1 2">
    <name type="scientific">Rhodoferax lithotrophicus</name>
    <dbReference type="NCBI Taxonomy" id="2798804"/>
    <lineage>
        <taxon>Bacteria</taxon>
        <taxon>Pseudomonadati</taxon>
        <taxon>Pseudomonadota</taxon>
        <taxon>Betaproteobacteria</taxon>
        <taxon>Burkholderiales</taxon>
        <taxon>Comamonadaceae</taxon>
        <taxon>Rhodoferax</taxon>
    </lineage>
</organism>
<accession>A0ABM7MQC5</accession>
<dbReference type="Proteomes" id="UP000824366">
    <property type="component" value="Chromosome"/>
</dbReference>
<reference evidence="1 2" key="1">
    <citation type="journal article" date="2021" name="Microbiol. Spectr.">
        <title>A Single Bacterium Capable of Oxidation and Reduction of Iron at Circumneutral pH.</title>
        <authorList>
            <person name="Kato S."/>
            <person name="Ohkuma M."/>
        </authorList>
    </citation>
    <scope>NUCLEOTIDE SEQUENCE [LARGE SCALE GENOMIC DNA]</scope>
    <source>
        <strain evidence="1 2">MIZ03</strain>
    </source>
</reference>